<comment type="caution">
    <text evidence="1">The sequence shown here is derived from an EMBL/GenBank/DDBJ whole genome shotgun (WGS) entry which is preliminary data.</text>
</comment>
<gene>
    <name evidence="1" type="ORF">BSZ36_05020</name>
</gene>
<dbReference type="AlphaFoldDB" id="A0A259TX99"/>
<dbReference type="Proteomes" id="UP000216446">
    <property type="component" value="Unassembled WGS sequence"/>
</dbReference>
<accession>A0A259TX99</accession>
<proteinExistence type="predicted"/>
<sequence>MPPSGGPPPWWVELPSPTLEFERVKNRQRAELWRDGRGDGAPVYLRADVARALAELAYDSERPVELILLDDLVDRLLAGALGLDRGLPTGTDPAGDGAGL</sequence>
<evidence type="ECO:0000313" key="2">
    <source>
        <dbReference type="Proteomes" id="UP000216446"/>
    </source>
</evidence>
<keyword evidence="2" id="KW-1185">Reference proteome</keyword>
<reference evidence="1 2" key="1">
    <citation type="submission" date="2016-11" db="EMBL/GenBank/DDBJ databases">
        <title>Study of marine rhodopsin-containing bacteria.</title>
        <authorList>
            <person name="Yoshizawa S."/>
            <person name="Kumagai Y."/>
            <person name="Kogure K."/>
        </authorList>
    </citation>
    <scope>NUCLEOTIDE SEQUENCE [LARGE SCALE GENOMIC DNA]</scope>
    <source>
        <strain evidence="1 2">SG-29</strain>
    </source>
</reference>
<evidence type="ECO:0000313" key="1">
    <source>
        <dbReference type="EMBL" id="OZC02392.1"/>
    </source>
</evidence>
<organism evidence="1 2">
    <name type="scientific">Rubricoccus marinus</name>
    <dbReference type="NCBI Taxonomy" id="716817"/>
    <lineage>
        <taxon>Bacteria</taxon>
        <taxon>Pseudomonadati</taxon>
        <taxon>Rhodothermota</taxon>
        <taxon>Rhodothermia</taxon>
        <taxon>Rhodothermales</taxon>
        <taxon>Rubricoccaceae</taxon>
        <taxon>Rubricoccus</taxon>
    </lineage>
</organism>
<dbReference type="EMBL" id="MQWB01000001">
    <property type="protein sequence ID" value="OZC02392.1"/>
    <property type="molecule type" value="Genomic_DNA"/>
</dbReference>
<dbReference type="InParanoid" id="A0A259TX99"/>
<name>A0A259TX99_9BACT</name>
<protein>
    <submittedName>
        <fullName evidence="1">Uncharacterized protein</fullName>
    </submittedName>
</protein>